<keyword evidence="1" id="KW-0285">Flavoprotein</keyword>
<proteinExistence type="predicted"/>
<dbReference type="Gene3D" id="3.30.9.30">
    <property type="match status" value="1"/>
</dbReference>
<dbReference type="AlphaFoldDB" id="A0A7S1YRN5"/>
<dbReference type="SUPFAM" id="SSF51905">
    <property type="entry name" value="FAD/NAD(P)-binding domain"/>
    <property type="match status" value="1"/>
</dbReference>
<dbReference type="PANTHER" id="PTHR46720:SF3">
    <property type="entry name" value="FAD-BINDING DOMAIN-CONTAINING PROTEIN-RELATED"/>
    <property type="match status" value="1"/>
</dbReference>
<protein>
    <recommendedName>
        <fullName evidence="4">FAD-binding domain-containing protein</fullName>
    </recommendedName>
</protein>
<evidence type="ECO:0000313" key="5">
    <source>
        <dbReference type="EMBL" id="CAD9317099.1"/>
    </source>
</evidence>
<dbReference type="InterPro" id="IPR036188">
    <property type="entry name" value="FAD/NAD-bd_sf"/>
</dbReference>
<dbReference type="GO" id="GO:0071949">
    <property type="term" value="F:FAD binding"/>
    <property type="evidence" value="ECO:0007669"/>
    <property type="project" value="InterPro"/>
</dbReference>
<dbReference type="GO" id="GO:0044550">
    <property type="term" value="P:secondary metabolite biosynthetic process"/>
    <property type="evidence" value="ECO:0007669"/>
    <property type="project" value="TreeGrafter"/>
</dbReference>
<evidence type="ECO:0000256" key="2">
    <source>
        <dbReference type="ARBA" id="ARBA00022827"/>
    </source>
</evidence>
<sequence>MAYAIMRGALQEILLDELPSNACDRAQFGKTLTGIKEEKGGEGITCEFSDGSTYGPFDMVIGCDGIKSAVKEYIDTRKVSPDPAMREGSQGGSIYSGIRIQFAVKDGDDGDEVPSCTELKQYFGDGAYGLYGTFGAGADRPPTNCAFLAFLDDDYIGPFKKKAESLDGGDGAIVSSLKKETDDNNDGDVVAENADWSQSMQKADTREKFIERVRKSSVPDLEIGPVVEKADRFFEVGVYFHNPFSLRGWSREVKGSGGRRCVLAGDAAHAMPPFLGQGGNQAVQDAYSLAKAIFEHNANIEMIREDNSEDVKDLGGLLRDYEQKRWFPTTSITVKAIFLGYLETGSEGFLSKFRDVFFFTMGKIGVAKKVFLDAATPKV</sequence>
<accession>A0A7S1YRN5</accession>
<dbReference type="GO" id="GO:0016491">
    <property type="term" value="F:oxidoreductase activity"/>
    <property type="evidence" value="ECO:0007669"/>
    <property type="project" value="UniProtKB-KW"/>
</dbReference>
<reference evidence="5" key="1">
    <citation type="submission" date="2021-01" db="EMBL/GenBank/DDBJ databases">
        <authorList>
            <person name="Corre E."/>
            <person name="Pelletier E."/>
            <person name="Niang G."/>
            <person name="Scheremetjew M."/>
            <person name="Finn R."/>
            <person name="Kale V."/>
            <person name="Holt S."/>
            <person name="Cochrane G."/>
            <person name="Meng A."/>
            <person name="Brown T."/>
            <person name="Cohen L."/>
        </authorList>
    </citation>
    <scope>NUCLEOTIDE SEQUENCE</scope>
    <source>
        <strain evidence="5">Pop2</strain>
    </source>
</reference>
<feature type="domain" description="FAD-binding" evidence="4">
    <location>
        <begin position="260"/>
        <end position="295"/>
    </location>
</feature>
<dbReference type="Gene3D" id="3.50.50.60">
    <property type="entry name" value="FAD/NAD(P)-binding domain"/>
    <property type="match status" value="2"/>
</dbReference>
<organism evidence="5">
    <name type="scientific">Ditylum brightwellii</name>
    <dbReference type="NCBI Taxonomy" id="49249"/>
    <lineage>
        <taxon>Eukaryota</taxon>
        <taxon>Sar</taxon>
        <taxon>Stramenopiles</taxon>
        <taxon>Ochrophyta</taxon>
        <taxon>Bacillariophyta</taxon>
        <taxon>Mediophyceae</taxon>
        <taxon>Lithodesmiophycidae</taxon>
        <taxon>Lithodesmiales</taxon>
        <taxon>Lithodesmiaceae</taxon>
        <taxon>Ditylum</taxon>
    </lineage>
</organism>
<name>A0A7S1YRN5_9STRA</name>
<evidence type="ECO:0000256" key="1">
    <source>
        <dbReference type="ARBA" id="ARBA00022630"/>
    </source>
</evidence>
<gene>
    <name evidence="5" type="ORF">DBRI1063_LOCUS3507</name>
</gene>
<dbReference type="PANTHER" id="PTHR46720">
    <property type="entry name" value="HYDROXYLASE, PUTATIVE (AFU_ORTHOLOGUE AFUA_3G01460)-RELATED"/>
    <property type="match status" value="1"/>
</dbReference>
<dbReference type="EMBL" id="HBGN01005413">
    <property type="protein sequence ID" value="CAD9317099.1"/>
    <property type="molecule type" value="Transcribed_RNA"/>
</dbReference>
<evidence type="ECO:0000259" key="4">
    <source>
        <dbReference type="Pfam" id="PF01494"/>
    </source>
</evidence>
<dbReference type="InterPro" id="IPR002938">
    <property type="entry name" value="FAD-bd"/>
</dbReference>
<keyword evidence="2" id="KW-0274">FAD</keyword>
<keyword evidence="3" id="KW-0560">Oxidoreductase</keyword>
<dbReference type="Pfam" id="PF01494">
    <property type="entry name" value="FAD_binding_3"/>
    <property type="match status" value="1"/>
</dbReference>
<evidence type="ECO:0000256" key="3">
    <source>
        <dbReference type="ARBA" id="ARBA00023002"/>
    </source>
</evidence>
<dbReference type="InterPro" id="IPR051104">
    <property type="entry name" value="FAD_monoxygenase"/>
</dbReference>